<dbReference type="Gene3D" id="3.40.190.10">
    <property type="entry name" value="Periplasmic binding protein-like II"/>
    <property type="match status" value="2"/>
</dbReference>
<dbReference type="EMBL" id="CP013342">
    <property type="protein sequence ID" value="AMU95586.1"/>
    <property type="molecule type" value="Genomic_DNA"/>
</dbReference>
<reference evidence="5" key="1">
    <citation type="submission" date="2015-11" db="EMBL/GenBank/DDBJ databases">
        <title>Complete genome sequence of a polyethylene glycol-degrading strain Sphingopyxis terrae strain 203-1 (NBRC 15098).</title>
        <authorList>
            <person name="Yoshiyuki O."/>
            <person name="Shouta N."/>
            <person name="Nagata Y."/>
            <person name="Numata M."/>
            <person name="Tsuchikane K."/>
            <person name="Hosoyama A."/>
            <person name="Yamazoe A."/>
            <person name="Tsuda M."/>
            <person name="Fujita N."/>
            <person name="Kawai F."/>
        </authorList>
    </citation>
    <scope>NUCLEOTIDE SEQUENCE [LARGE SCALE GENOMIC DNA]</scope>
    <source>
        <strain evidence="5">203-1</strain>
    </source>
</reference>
<dbReference type="AlphaFoldDB" id="A0A142W0M4"/>
<evidence type="ECO:0000313" key="4">
    <source>
        <dbReference type="EMBL" id="AMU95586.1"/>
    </source>
</evidence>
<dbReference type="KEGG" id="ster:AOA14_13300"/>
<name>A0A142W0M4_9SPHN</name>
<dbReference type="PROSITE" id="PS51257">
    <property type="entry name" value="PROKAR_LIPOPROTEIN"/>
    <property type="match status" value="1"/>
</dbReference>
<dbReference type="RefSeq" id="WP_062902142.1">
    <property type="nucleotide sequence ID" value="NZ_CP013342.1"/>
</dbReference>
<feature type="signal peptide" evidence="2">
    <location>
        <begin position="1"/>
        <end position="29"/>
    </location>
</feature>
<dbReference type="Proteomes" id="UP000076234">
    <property type="component" value="Chromosome"/>
</dbReference>
<accession>A0A142W0M4</accession>
<keyword evidence="1 2" id="KW-0732">Signal</keyword>
<feature type="chain" id="PRO_5007502515" evidence="2">
    <location>
        <begin position="30"/>
        <end position="353"/>
    </location>
</feature>
<dbReference type="PANTHER" id="PTHR30570:SF1">
    <property type="entry name" value="PHOSPHATE-BINDING PROTEIN PSTS"/>
    <property type="match status" value="1"/>
</dbReference>
<gene>
    <name evidence="4" type="ORF">AOA14_13300</name>
</gene>
<dbReference type="InterPro" id="IPR050811">
    <property type="entry name" value="Phosphate_ABC_transporter"/>
</dbReference>
<sequence>MVKKFARTTGLLACAATAALALSACQDQASSGGAARDYISAVGSSTVYPFATAVGEKFAEATGNKTPKIDSTGTGGGFERFCQGVGGDTPDISNASRRMKKKEFDTCVKNGVKDIVEIQVGIDGIALGEAQRGPGFKLTEEDVYKALAANPYGKPNTAKTWKDVNPALPAVGISVFGPPSTSGTYDAFKELIMGKGCDADPAMKALKDSDKDKHEAVCTGLRGAPFYVEQGENDNLIISKLDKNPDSLGIFGFSYLDANKDKIKAVPVQGVSPTYDTIAGGSYPGARPLFIYIKKAHVGVIPGLAEYVAEFLKGAAKDGYLAAKGLVISPPDVSAKAAAAAKGMTPLDGSELK</sequence>
<dbReference type="Pfam" id="PF12849">
    <property type="entry name" value="PBP_like_2"/>
    <property type="match status" value="1"/>
</dbReference>
<evidence type="ECO:0000256" key="1">
    <source>
        <dbReference type="ARBA" id="ARBA00022729"/>
    </source>
</evidence>
<dbReference type="PANTHER" id="PTHR30570">
    <property type="entry name" value="PERIPLASMIC PHOSPHATE BINDING COMPONENT OF PHOSPHATE ABC TRANSPORTER"/>
    <property type="match status" value="1"/>
</dbReference>
<organism evidence="4 5">
    <name type="scientific">Sphingopyxis terrae subsp. terrae NBRC 15098</name>
    <dbReference type="NCBI Taxonomy" id="1219058"/>
    <lineage>
        <taxon>Bacteria</taxon>
        <taxon>Pseudomonadati</taxon>
        <taxon>Pseudomonadota</taxon>
        <taxon>Alphaproteobacteria</taxon>
        <taxon>Sphingomonadales</taxon>
        <taxon>Sphingomonadaceae</taxon>
        <taxon>Sphingopyxis</taxon>
    </lineage>
</organism>
<evidence type="ECO:0000256" key="2">
    <source>
        <dbReference type="SAM" id="SignalP"/>
    </source>
</evidence>
<dbReference type="STRING" id="1219058.AOA14_13300"/>
<reference evidence="4 5" key="2">
    <citation type="journal article" date="2016" name="Genome Announc.">
        <title>Complete Genome Sequence of Sphingopyxis terrae Strain 203-1 (NBRC 111660), a Polyethylene Glycol Degrader.</title>
        <authorList>
            <person name="Ohtsubo Y."/>
            <person name="Nonoyama S."/>
            <person name="Nagata Y."/>
            <person name="Numata M."/>
            <person name="Tsuchikane K."/>
            <person name="Hosoyama A."/>
            <person name="Yamazoe A."/>
            <person name="Tsuda M."/>
            <person name="Fujita N."/>
            <person name="Kawai F."/>
        </authorList>
    </citation>
    <scope>NUCLEOTIDE SEQUENCE [LARGE SCALE GENOMIC DNA]</scope>
    <source>
        <strain evidence="4 5">203-1</strain>
    </source>
</reference>
<protein>
    <submittedName>
        <fullName evidence="4">Phosphate ABC transporter substrate-binding protein</fullName>
    </submittedName>
</protein>
<feature type="domain" description="PBP" evidence="3">
    <location>
        <begin position="30"/>
        <end position="312"/>
    </location>
</feature>
<dbReference type="InterPro" id="IPR024370">
    <property type="entry name" value="PBP_domain"/>
</dbReference>
<proteinExistence type="predicted"/>
<evidence type="ECO:0000313" key="5">
    <source>
        <dbReference type="Proteomes" id="UP000076234"/>
    </source>
</evidence>
<evidence type="ECO:0000259" key="3">
    <source>
        <dbReference type="Pfam" id="PF12849"/>
    </source>
</evidence>
<dbReference type="SUPFAM" id="SSF53850">
    <property type="entry name" value="Periplasmic binding protein-like II"/>
    <property type="match status" value="1"/>
</dbReference>